<dbReference type="Proteomes" id="UP000295060">
    <property type="component" value="Unassembled WGS sequence"/>
</dbReference>
<feature type="region of interest" description="Disordered" evidence="1">
    <location>
        <begin position="1"/>
        <end position="25"/>
    </location>
</feature>
<feature type="region of interest" description="Disordered" evidence="1">
    <location>
        <begin position="41"/>
        <end position="131"/>
    </location>
</feature>
<keyword evidence="3" id="KW-1185">Reference proteome</keyword>
<evidence type="ECO:0000313" key="2">
    <source>
        <dbReference type="EMBL" id="TDW92881.1"/>
    </source>
</evidence>
<gene>
    <name evidence="2" type="ORF">EV137_0148</name>
</gene>
<dbReference type="EMBL" id="SODU01000001">
    <property type="protein sequence ID" value="TDW92881.1"/>
    <property type="molecule type" value="Genomic_DNA"/>
</dbReference>
<evidence type="ECO:0000313" key="3">
    <source>
        <dbReference type="Proteomes" id="UP000295060"/>
    </source>
</evidence>
<organism evidence="2 3">
    <name type="scientific">Kribbella pratensis</name>
    <dbReference type="NCBI Taxonomy" id="2512112"/>
    <lineage>
        <taxon>Bacteria</taxon>
        <taxon>Bacillati</taxon>
        <taxon>Actinomycetota</taxon>
        <taxon>Actinomycetes</taxon>
        <taxon>Propionibacteriales</taxon>
        <taxon>Kribbellaceae</taxon>
        <taxon>Kribbella</taxon>
    </lineage>
</organism>
<sequence length="253" mass="26903">MQVSSRRSDSHHCTAPIPEHYGAPVPPRHCLHPLQRRAAPTCPSAASACPSWSTTPPALSSHRSRPPSCPPVRTHGSHTPPPQPGSACPAAPSGPVRRVRPRVSVPRQPPRSATRCSPGHGVRPRGDHVRPRSVVSAPFGVAVPLHTLPVHRDRSGRFPAGAPVPHRCTASAPVRSSAAHLLRRFPAQASARSTSACVAHTWLPTDPVVSSLTSAPTRACLIVSHPPEPTTVSNIQPWPNHSNVAILLTYKAF</sequence>
<proteinExistence type="predicted"/>
<comment type="caution">
    <text evidence="2">The sequence shown here is derived from an EMBL/GenBank/DDBJ whole genome shotgun (WGS) entry which is preliminary data.</text>
</comment>
<reference evidence="2 3" key="1">
    <citation type="submission" date="2019-03" db="EMBL/GenBank/DDBJ databases">
        <title>Genomic Encyclopedia of Type Strains, Phase III (KMG-III): the genomes of soil and plant-associated and newly described type strains.</title>
        <authorList>
            <person name="Whitman W."/>
        </authorList>
    </citation>
    <scope>NUCLEOTIDE SEQUENCE [LARGE SCALE GENOMIC DNA]</scope>
    <source>
        <strain evidence="2 3">VKMAc-2574</strain>
    </source>
</reference>
<evidence type="ECO:0000256" key="1">
    <source>
        <dbReference type="SAM" id="MobiDB-lite"/>
    </source>
</evidence>
<name>A0ABY2FIE7_9ACTN</name>
<feature type="compositionally biased region" description="Low complexity" evidence="1">
    <location>
        <begin position="41"/>
        <end position="61"/>
    </location>
</feature>
<feature type="compositionally biased region" description="Low complexity" evidence="1">
    <location>
        <begin position="85"/>
        <end position="113"/>
    </location>
</feature>
<accession>A0ABY2FIE7</accession>
<protein>
    <submittedName>
        <fullName evidence="2">Uncharacterized protein</fullName>
    </submittedName>
</protein>
<feature type="compositionally biased region" description="Basic and acidic residues" evidence="1">
    <location>
        <begin position="1"/>
        <end position="12"/>
    </location>
</feature>